<evidence type="ECO:0000256" key="1">
    <source>
        <dbReference type="ARBA" id="ARBA00006443"/>
    </source>
</evidence>
<comment type="similarity">
    <text evidence="1 4">Belongs to the SMG8 family.</text>
</comment>
<dbReference type="GO" id="GO:0000184">
    <property type="term" value="P:nuclear-transcribed mRNA catabolic process, nonsense-mediated decay"/>
    <property type="evidence" value="ECO:0007669"/>
    <property type="project" value="UniProtKB-UniRule"/>
</dbReference>
<feature type="region of interest" description="Disordered" evidence="5">
    <location>
        <begin position="294"/>
        <end position="317"/>
    </location>
</feature>
<keyword evidence="2 4" id="KW-0866">Nonsense-mediated mRNA decay</keyword>
<dbReference type="Proteomes" id="UP000594262">
    <property type="component" value="Unplaced"/>
</dbReference>
<dbReference type="PANTHER" id="PTHR13091">
    <property type="entry name" value="AMPLIFIED IN BREAST CANCER 2-RELATED"/>
    <property type="match status" value="1"/>
</dbReference>
<dbReference type="PANTHER" id="PTHR13091:SF0">
    <property type="entry name" value="NONSENSE-MEDIATED MRNA DECAY FACTOR SMG8"/>
    <property type="match status" value="1"/>
</dbReference>
<dbReference type="InterPro" id="IPR019354">
    <property type="entry name" value="SMG8-like"/>
</dbReference>
<evidence type="ECO:0000256" key="5">
    <source>
        <dbReference type="SAM" id="MobiDB-lite"/>
    </source>
</evidence>
<proteinExistence type="inferred from homology"/>
<evidence type="ECO:0000256" key="2">
    <source>
        <dbReference type="ARBA" id="ARBA00023161"/>
    </source>
</evidence>
<feature type="compositionally biased region" description="Low complexity" evidence="5">
    <location>
        <begin position="599"/>
        <end position="619"/>
    </location>
</feature>
<dbReference type="GeneID" id="136816758"/>
<accession>A0A7M5V809</accession>
<evidence type="ECO:0000256" key="3">
    <source>
        <dbReference type="ARBA" id="ARBA00029509"/>
    </source>
</evidence>
<reference evidence="6" key="1">
    <citation type="submission" date="2021-01" db="UniProtKB">
        <authorList>
            <consortium name="EnsemblMetazoa"/>
        </authorList>
    </citation>
    <scope>IDENTIFICATION</scope>
</reference>
<evidence type="ECO:0000313" key="6">
    <source>
        <dbReference type="EnsemblMetazoa" id="CLYHEMP009141.1"/>
    </source>
</evidence>
<dbReference type="EnsemblMetazoa" id="CLYHEMT009141.1">
    <property type="protein sequence ID" value="CLYHEMP009141.1"/>
    <property type="gene ID" value="CLYHEMG009141"/>
</dbReference>
<dbReference type="OrthoDB" id="63589at2759"/>
<dbReference type="AlphaFoldDB" id="A0A7M5V809"/>
<sequence>MVDTITVETLKAKIEEIERNNANQKVCIVGVVGRFHLFDEASSLNQLLNTDVFKADKSNLKEVPLSNASGAKQVEIRLLYDEEQKTVFLQLNSVYDYSHLVKACRSLHQNLSMAGRHHYWQGQLLKHSSALLFMFSVSHIVVVTFPTPRFDLTYLRLFKVLASARYNMLHSLSQSLASVDTIPEIWRTTGRPCIPRIIFSFQIPWSSAKHMNEGSIRKLQQSLQDQVHLILKKNRLLGSLSSSSLFTVSSPNQLFVHVQSPRRAHVNPVAFCINYILKNSVNMDAIYPSSKKSESSIVSQPSPVKSAPSPVHLSSNGVEEGNTVARDISLRDFLYKQIDYMMTVESREVPAEGRRGTHVEAPDITLWYKVCSKVFEYFLGTTSDNNSHLKALAQTLDLDWKFSENRCHKVSPIATNAYLDSLPSHYTQSFHMAQLSHSLRVFTMNARGPAFEHYAQQLQEECNQVWWNGRHLCEATSMTGQPCVYPYHALPEGGKHDLPEDDPASNNANNLSNIKCHSSRVTTLAACNCGRTQGTREDPFDLKNANYEFYQDLEKKCCSYLLHMTFPNYPENDPALKAKPAPTLQKRLESHKITILGRQSKSSLDSTSQDQLTSQSKTQSQHEMKNTSQHKTQESLMSPDAAVANSSLSYTNTQEGETGSQIDGITQSTKNMTLQEKCDENQIIPEIYEGMFVTNLPPHILPMFPSWSLIVLGSSSLYNPAKGVEQVGYFAGSNFLLLWDIPVDITAASDASDQLNPPIIESQEELWPAPGEVVKPKPAPTPAQNALASHNTQLPLFQMMTKVQNQANEIMTNVGNKVVGKTKRPNSKETTSVKAYIGHEYECPRGHRFFCSAPDKMVKASASGHVRENASRLVIGHMPVYFPCPCRSSKPLHLAQLTRTYAVTPDCHVAISVNPRVQPGDSEVTPIFYTGIKDGIILPPNSFCVIRYPYVYLDNDNGPILPPAPSQPLLTCRLLKGMFSYTYVPSTEDAL</sequence>
<feature type="compositionally biased region" description="Polar residues" evidence="5">
    <location>
        <begin position="626"/>
        <end position="636"/>
    </location>
</feature>
<organism evidence="6 7">
    <name type="scientific">Clytia hemisphaerica</name>
    <dbReference type="NCBI Taxonomy" id="252671"/>
    <lineage>
        <taxon>Eukaryota</taxon>
        <taxon>Metazoa</taxon>
        <taxon>Cnidaria</taxon>
        <taxon>Hydrozoa</taxon>
        <taxon>Hydroidolina</taxon>
        <taxon>Leptothecata</taxon>
        <taxon>Obeliida</taxon>
        <taxon>Clytiidae</taxon>
        <taxon>Clytia</taxon>
    </lineage>
</organism>
<evidence type="ECO:0000256" key="4">
    <source>
        <dbReference type="RuleBase" id="RU367133"/>
    </source>
</evidence>
<dbReference type="RefSeq" id="XP_066929213.1">
    <property type="nucleotide sequence ID" value="XM_067073112.1"/>
</dbReference>
<name>A0A7M5V809_9CNID</name>
<protein>
    <recommendedName>
        <fullName evidence="3 4">Nonsense-mediated mRNA decay factor SMG8</fullName>
    </recommendedName>
</protein>
<feature type="region of interest" description="Disordered" evidence="5">
    <location>
        <begin position="593"/>
        <end position="639"/>
    </location>
</feature>
<keyword evidence="7" id="KW-1185">Reference proteome</keyword>
<dbReference type="Pfam" id="PF10220">
    <property type="entry name" value="Smg8_Smg9"/>
    <property type="match status" value="1"/>
</dbReference>
<evidence type="ECO:0000313" key="7">
    <source>
        <dbReference type="Proteomes" id="UP000594262"/>
    </source>
</evidence>
<comment type="function">
    <text evidence="4">Involved in nonsense-mediated decay (NMD) of mRNAs containing premature stop codons.</text>
</comment>
<feature type="compositionally biased region" description="Low complexity" evidence="5">
    <location>
        <begin position="295"/>
        <end position="304"/>
    </location>
</feature>